<proteinExistence type="predicted"/>
<evidence type="ECO:0000313" key="1">
    <source>
        <dbReference type="EMBL" id="EAP72347.1"/>
    </source>
</evidence>
<gene>
    <name evidence="1" type="ORF">RRSL_01741</name>
</gene>
<dbReference type="Proteomes" id="UP000005933">
    <property type="component" value="Unassembled WGS sequence"/>
</dbReference>
<evidence type="ECO:0000313" key="2">
    <source>
        <dbReference type="Proteomes" id="UP000005933"/>
    </source>
</evidence>
<comment type="caution">
    <text evidence="1">The sequence shown here is derived from an EMBL/GenBank/DDBJ whole genome shotgun (WGS) entry which is preliminary data.</text>
</comment>
<dbReference type="EMBL" id="AAKL01000031">
    <property type="protein sequence ID" value="EAP72347.1"/>
    <property type="molecule type" value="Genomic_DNA"/>
</dbReference>
<name>A0AB33VC37_RALSU</name>
<dbReference type="AlphaFoldDB" id="A0AB33VC37"/>
<organism evidence="1 2">
    <name type="scientific">Ralstonia solanacearum (strain UW551)</name>
    <dbReference type="NCBI Taxonomy" id="342110"/>
    <lineage>
        <taxon>Bacteria</taxon>
        <taxon>Pseudomonadati</taxon>
        <taxon>Pseudomonadota</taxon>
        <taxon>Betaproteobacteria</taxon>
        <taxon>Burkholderiales</taxon>
        <taxon>Burkholderiaceae</taxon>
        <taxon>Ralstonia</taxon>
        <taxon>Ralstonia solanacearum species complex</taxon>
    </lineage>
</organism>
<sequence>MRYPGRQCRYQWRRVGFALNNQNNGMTNRILSGLEDALLSPATADAPAPHPDYMTRCRELAAGYHALKRRQEPDERPLRAYLLLDPWDGNPLAVELSEAWSEAAAARAAVPDHFYAGREGEAPCVVPLPDDMLPDVDPDTLAQVRAQETLARWLEGAGRQASQRLVRQHFCAVLFSTDSAAWVARYLASLGFQYPPGSSGARLFRYQDPRVMQRVWPALSAAKQGMWLGAVEAWWSLTQPWGPWAMQDLVASEDAAVPTPTWFKAERPMVPDGQTETLMLSRLMNDEQWRRAHSAPVGNRVWVRFAEGALSTDEQPDADLMQQLLATGASHGLDGPNLEDFVWCSVRYREAPPAIDWRAPRWAGVLEQTLRALNADPDTRFVSAFDACLTPGEEPHGLHQPV</sequence>
<accession>A0AB33VC37</accession>
<evidence type="ECO:0008006" key="3">
    <source>
        <dbReference type="Google" id="ProtNLM"/>
    </source>
</evidence>
<reference evidence="1 2" key="1">
    <citation type="journal article" date="2006" name="Mol. Plant Microbe Interact.">
        <title>Identification of open reading frames unique to a select agent: Ralstonia solanacearum race 3 biovar 2.</title>
        <authorList>
            <person name="Gabriel D.W."/>
            <person name="Allen C."/>
            <person name="Schell M."/>
            <person name="Denny T.P."/>
            <person name="Greenberg J.T."/>
            <person name="Duan Y.P."/>
            <person name="Flores-Cruz Z."/>
            <person name="Huang Q."/>
            <person name="Clifford J.M."/>
            <person name="Presting G."/>
            <person name="Gonzalez E.T."/>
            <person name="Reddy J."/>
            <person name="Elphinstone J."/>
            <person name="Swanson J."/>
            <person name="Yao J."/>
            <person name="Mulholland V."/>
            <person name="Liu L."/>
            <person name="Farmerie W."/>
            <person name="Patnaikuni M."/>
            <person name="Balogh B."/>
            <person name="Norman D."/>
            <person name="Alvarez A."/>
            <person name="Castillo J.A."/>
            <person name="Jones J."/>
            <person name="Saddler G."/>
            <person name="Walunas T."/>
            <person name="Zhukov A."/>
            <person name="Mikhailova N."/>
        </authorList>
    </citation>
    <scope>NUCLEOTIDE SEQUENCE [LARGE SCALE GENOMIC DNA]</scope>
    <source>
        <strain evidence="1 2">UW551</strain>
    </source>
</reference>
<protein>
    <recommendedName>
        <fullName evidence="3">DUF4123 domain-containing protein</fullName>
    </recommendedName>
</protein>